<organism evidence="1 2">
    <name type="scientific">Lactiplantibacillus argentoratensis</name>
    <dbReference type="NCBI Taxonomy" id="271881"/>
    <lineage>
        <taxon>Bacteria</taxon>
        <taxon>Bacillati</taxon>
        <taxon>Bacillota</taxon>
        <taxon>Bacilli</taxon>
        <taxon>Lactobacillales</taxon>
        <taxon>Lactobacillaceae</taxon>
        <taxon>Lactiplantibacillus</taxon>
    </lineage>
</organism>
<dbReference type="KEGG" id="larg:LPA65_00195"/>
<evidence type="ECO:0000313" key="2">
    <source>
        <dbReference type="Proteomes" id="UP000281644"/>
    </source>
</evidence>
<sequence>MLLTIFGLRRKMFFDF</sequence>
<name>A0AAN1Q498_9LACO</name>
<reference evidence="1 2" key="1">
    <citation type="submission" date="2018-10" db="EMBL/GenBank/DDBJ databases">
        <title>Genome sequencing of Lactobacillus species.</title>
        <authorList>
            <person name="Baek C."/>
            <person name="Yi H."/>
        </authorList>
    </citation>
    <scope>NUCLEOTIDE SEQUENCE [LARGE SCALE GENOMIC DNA]</scope>
    <source>
        <strain evidence="1 2">DSM 16365</strain>
    </source>
</reference>
<dbReference type="EMBL" id="CP032751">
    <property type="protein sequence ID" value="AYJ37032.1"/>
    <property type="molecule type" value="Genomic_DNA"/>
</dbReference>
<evidence type="ECO:0000313" key="1">
    <source>
        <dbReference type="EMBL" id="AYJ37032.1"/>
    </source>
</evidence>
<accession>A0AAN1Q498</accession>
<dbReference type="Proteomes" id="UP000281644">
    <property type="component" value="Chromosome"/>
</dbReference>
<gene>
    <name evidence="1" type="ORF">LPA65_00195</name>
</gene>
<protein>
    <submittedName>
        <fullName evidence="1">Uncharacterized protein</fullName>
    </submittedName>
</protein>
<proteinExistence type="predicted"/>
<dbReference type="AlphaFoldDB" id="A0AAN1Q498"/>